<proteinExistence type="predicted"/>
<name>A0A937W520_UNCTE</name>
<gene>
    <name evidence="1" type="ORF">FJZ47_15815</name>
</gene>
<evidence type="ECO:0000313" key="2">
    <source>
        <dbReference type="Proteomes" id="UP000712673"/>
    </source>
</evidence>
<sequence length="102" mass="11036">MFQQRDVGLIKTQGAEKCGFGFPNCMRFREQIGAQFLGWNVRLEAIGKLHRCCYALLDVSKNEPKLDAELCASAAAGSGSEARADAGGSRLQAVVRQRGDGM</sequence>
<comment type="caution">
    <text evidence="1">The sequence shown here is derived from an EMBL/GenBank/DDBJ whole genome shotgun (WGS) entry which is preliminary data.</text>
</comment>
<evidence type="ECO:0000313" key="1">
    <source>
        <dbReference type="EMBL" id="MBM3225251.1"/>
    </source>
</evidence>
<reference evidence="1" key="1">
    <citation type="submission" date="2019-03" db="EMBL/GenBank/DDBJ databases">
        <title>Lake Tanganyika Metagenome-Assembled Genomes (MAGs).</title>
        <authorList>
            <person name="Tran P."/>
        </authorList>
    </citation>
    <scope>NUCLEOTIDE SEQUENCE</scope>
    <source>
        <strain evidence="1">K_DeepCast_65m_m2_066</strain>
    </source>
</reference>
<dbReference type="Proteomes" id="UP000712673">
    <property type="component" value="Unassembled WGS sequence"/>
</dbReference>
<dbReference type="EMBL" id="VGLS01000523">
    <property type="protein sequence ID" value="MBM3225251.1"/>
    <property type="molecule type" value="Genomic_DNA"/>
</dbReference>
<protein>
    <submittedName>
        <fullName evidence="1">Uncharacterized protein</fullName>
    </submittedName>
</protein>
<dbReference type="AlphaFoldDB" id="A0A937W520"/>
<accession>A0A937W520</accession>
<organism evidence="1 2">
    <name type="scientific">Tectimicrobiota bacterium</name>
    <dbReference type="NCBI Taxonomy" id="2528274"/>
    <lineage>
        <taxon>Bacteria</taxon>
        <taxon>Pseudomonadati</taxon>
        <taxon>Nitrospinota/Tectimicrobiota group</taxon>
        <taxon>Candidatus Tectimicrobiota</taxon>
    </lineage>
</organism>